<dbReference type="RefSeq" id="WP_125270515.1">
    <property type="nucleotide sequence ID" value="NZ_CP050898.1"/>
</dbReference>
<evidence type="ECO:0000313" key="1">
    <source>
        <dbReference type="EMBL" id="QIX20701.1"/>
    </source>
</evidence>
<proteinExistence type="predicted"/>
<dbReference type="AlphaFoldDB" id="A0A6H0ZLA5"/>
<dbReference type="EMBL" id="CP050898">
    <property type="protein sequence ID" value="QIX20701.1"/>
    <property type="molecule type" value="Genomic_DNA"/>
</dbReference>
<gene>
    <name evidence="1" type="ORF">FOB41_05885</name>
</gene>
<accession>A0A6H0ZLA5</accession>
<sequence length="86" mass="9429">MFIAVAEAGDVGDFPFWDGCSLLARVEKAPKKTSKKLLFSQKKFGRRVAGYVRAPVVPQITKGSVPVGTLFGRQVESGKLRPRTCF</sequence>
<protein>
    <submittedName>
        <fullName evidence="1">Uncharacterized protein</fullName>
    </submittedName>
</protein>
<reference evidence="1 2" key="1">
    <citation type="submission" date="2020-04" db="EMBL/GenBank/DDBJ databases">
        <title>FDA dAtabase for Regulatory Grade micrObial Sequences (FDA-ARGOS): Supporting development and validation of Infectious Disease Dx tests.</title>
        <authorList>
            <person name="Sciortino C."/>
            <person name="Tallon L."/>
            <person name="Sadzewicz L."/>
            <person name="Vavikolanu K."/>
            <person name="Mehta A."/>
            <person name="Aluvathingal J."/>
            <person name="Nadendla S."/>
            <person name="Nandy P."/>
            <person name="Geyer C."/>
            <person name="Yan Y."/>
            <person name="Sichtig H."/>
        </authorList>
    </citation>
    <scope>NUCLEOTIDE SEQUENCE [LARGE SCALE GENOMIC DNA]</scope>
    <source>
        <strain evidence="1 2">FDAARGOS_633</strain>
    </source>
</reference>
<name>A0A6H0ZLA5_9HYPH</name>
<dbReference type="Proteomes" id="UP000500870">
    <property type="component" value="Chromosome 1"/>
</dbReference>
<organism evidence="1 2">
    <name type="scientific">Agrobacterium pusense</name>
    <dbReference type="NCBI Taxonomy" id="648995"/>
    <lineage>
        <taxon>Bacteria</taxon>
        <taxon>Pseudomonadati</taxon>
        <taxon>Pseudomonadota</taxon>
        <taxon>Alphaproteobacteria</taxon>
        <taxon>Hyphomicrobiales</taxon>
        <taxon>Rhizobiaceae</taxon>
        <taxon>Rhizobium/Agrobacterium group</taxon>
        <taxon>Agrobacterium</taxon>
    </lineage>
</organism>
<evidence type="ECO:0000313" key="2">
    <source>
        <dbReference type="Proteomes" id="UP000500870"/>
    </source>
</evidence>